<sequence length="74" mass="8861">MFTTKYRKKRWRKTKWTEEQSLLLAQLVEENRGEWKAPAWNVSSTGSCFIQNLERRLQHTSEPLHRQVCAVDDI</sequence>
<proteinExistence type="predicted"/>
<keyword evidence="2" id="KW-1185">Reference proteome</keyword>
<dbReference type="Proteomes" id="UP001352852">
    <property type="component" value="Unassembled WGS sequence"/>
</dbReference>
<comment type="caution">
    <text evidence="1">The sequence shown here is derived from an EMBL/GenBank/DDBJ whole genome shotgun (WGS) entry which is preliminary data.</text>
</comment>
<evidence type="ECO:0000313" key="1">
    <source>
        <dbReference type="EMBL" id="MED6269333.1"/>
    </source>
</evidence>
<name>A0ABU7D2E3_9TELE</name>
<protein>
    <recommendedName>
        <fullName evidence="3">Myb-like domain-containing protein</fullName>
    </recommendedName>
</protein>
<organism evidence="1 2">
    <name type="scientific">Characodon lateralis</name>
    <dbReference type="NCBI Taxonomy" id="208331"/>
    <lineage>
        <taxon>Eukaryota</taxon>
        <taxon>Metazoa</taxon>
        <taxon>Chordata</taxon>
        <taxon>Craniata</taxon>
        <taxon>Vertebrata</taxon>
        <taxon>Euteleostomi</taxon>
        <taxon>Actinopterygii</taxon>
        <taxon>Neopterygii</taxon>
        <taxon>Teleostei</taxon>
        <taxon>Neoteleostei</taxon>
        <taxon>Acanthomorphata</taxon>
        <taxon>Ovalentaria</taxon>
        <taxon>Atherinomorphae</taxon>
        <taxon>Cyprinodontiformes</taxon>
        <taxon>Goodeidae</taxon>
        <taxon>Characodon</taxon>
    </lineage>
</organism>
<accession>A0ABU7D2E3</accession>
<evidence type="ECO:0008006" key="3">
    <source>
        <dbReference type="Google" id="ProtNLM"/>
    </source>
</evidence>
<evidence type="ECO:0000313" key="2">
    <source>
        <dbReference type="Proteomes" id="UP001352852"/>
    </source>
</evidence>
<gene>
    <name evidence="1" type="ORF">CHARACLAT_032003</name>
</gene>
<reference evidence="1 2" key="1">
    <citation type="submission" date="2021-06" db="EMBL/GenBank/DDBJ databases">
        <authorList>
            <person name="Palmer J.M."/>
        </authorList>
    </citation>
    <scope>NUCLEOTIDE SEQUENCE [LARGE SCALE GENOMIC DNA]</scope>
    <source>
        <strain evidence="1 2">CL_MEX2019</strain>
        <tissue evidence="1">Muscle</tissue>
    </source>
</reference>
<dbReference type="EMBL" id="JAHUTJ010013657">
    <property type="protein sequence ID" value="MED6269333.1"/>
    <property type="molecule type" value="Genomic_DNA"/>
</dbReference>